<name>A0ABM9E2Q5_9HYPH</name>
<dbReference type="EMBL" id="CAKXZS010000024">
    <property type="protein sequence ID" value="CAH2402959.1"/>
    <property type="molecule type" value="Genomic_DNA"/>
</dbReference>
<protein>
    <submittedName>
        <fullName evidence="1">Uncharacterized protein</fullName>
    </submittedName>
</protein>
<organism evidence="1 2">
    <name type="scientific">Mesorhizobium ventifaucium</name>
    <dbReference type="NCBI Taxonomy" id="666020"/>
    <lineage>
        <taxon>Bacteria</taxon>
        <taxon>Pseudomonadati</taxon>
        <taxon>Pseudomonadota</taxon>
        <taxon>Alphaproteobacteria</taxon>
        <taxon>Hyphomicrobiales</taxon>
        <taxon>Phyllobacteriaceae</taxon>
        <taxon>Mesorhizobium</taxon>
    </lineage>
</organism>
<comment type="caution">
    <text evidence="1">The sequence shown here is derived from an EMBL/GenBank/DDBJ whole genome shotgun (WGS) entry which is preliminary data.</text>
</comment>
<proteinExistence type="predicted"/>
<sequence length="65" mass="7202">MAKDGSEKPTARATEDGKIRAFTYEGAKSIKQPTITIVYEVVGKNQVVIRNARFTEPKYGRTGRA</sequence>
<gene>
    <name evidence="1" type="ORF">MES4922_300141</name>
</gene>
<evidence type="ECO:0000313" key="2">
    <source>
        <dbReference type="Proteomes" id="UP001152604"/>
    </source>
</evidence>
<evidence type="ECO:0000313" key="1">
    <source>
        <dbReference type="EMBL" id="CAH2402959.1"/>
    </source>
</evidence>
<accession>A0ABM9E2Q5</accession>
<dbReference type="Proteomes" id="UP001152604">
    <property type="component" value="Unassembled WGS sequence"/>
</dbReference>
<keyword evidence="2" id="KW-1185">Reference proteome</keyword>
<reference evidence="1" key="1">
    <citation type="submission" date="2022-03" db="EMBL/GenBank/DDBJ databases">
        <authorList>
            <person name="Brunel B."/>
        </authorList>
    </citation>
    <scope>NUCLEOTIDE SEQUENCE</scope>
    <source>
        <strain evidence="1">STM4922sample</strain>
    </source>
</reference>